<dbReference type="Pfam" id="PF00072">
    <property type="entry name" value="Response_reg"/>
    <property type="match status" value="1"/>
</dbReference>
<accession>A0ABX1Y4T5</accession>
<feature type="domain" description="HTH araC/xylS-type" evidence="5">
    <location>
        <begin position="348"/>
        <end position="446"/>
    </location>
</feature>
<evidence type="ECO:0000256" key="1">
    <source>
        <dbReference type="ARBA" id="ARBA00023015"/>
    </source>
</evidence>
<dbReference type="SUPFAM" id="SSF52172">
    <property type="entry name" value="CheY-like"/>
    <property type="match status" value="1"/>
</dbReference>
<dbReference type="PROSITE" id="PS50110">
    <property type="entry name" value="RESPONSE_REGULATORY"/>
    <property type="match status" value="1"/>
</dbReference>
<dbReference type="Pfam" id="PF12833">
    <property type="entry name" value="HTH_18"/>
    <property type="match status" value="1"/>
</dbReference>
<feature type="modified residue" description="4-aspartylphosphate" evidence="4">
    <location>
        <position position="55"/>
    </location>
</feature>
<dbReference type="EMBL" id="WHOA01000208">
    <property type="protein sequence ID" value="NOU75474.1"/>
    <property type="molecule type" value="Genomic_DNA"/>
</dbReference>
<dbReference type="InterPro" id="IPR018060">
    <property type="entry name" value="HTH_AraC"/>
</dbReference>
<name>A0ABX1Y4T5_9BACL</name>
<evidence type="ECO:0000259" key="5">
    <source>
        <dbReference type="PROSITE" id="PS01124"/>
    </source>
</evidence>
<dbReference type="PANTHER" id="PTHR43280:SF2">
    <property type="entry name" value="HTH-TYPE TRANSCRIPTIONAL REGULATOR EXSA"/>
    <property type="match status" value="1"/>
</dbReference>
<evidence type="ECO:0000256" key="2">
    <source>
        <dbReference type="ARBA" id="ARBA00023125"/>
    </source>
</evidence>
<dbReference type="SMART" id="SM00448">
    <property type="entry name" value="REC"/>
    <property type="match status" value="1"/>
</dbReference>
<dbReference type="Gene3D" id="3.40.50.2300">
    <property type="match status" value="1"/>
</dbReference>
<dbReference type="InterPro" id="IPR009057">
    <property type="entry name" value="Homeodomain-like_sf"/>
</dbReference>
<keyword evidence="1" id="KW-0805">Transcription regulation</keyword>
<keyword evidence="4" id="KW-0597">Phosphoprotein</keyword>
<evidence type="ECO:0000256" key="3">
    <source>
        <dbReference type="ARBA" id="ARBA00023163"/>
    </source>
</evidence>
<feature type="domain" description="Response regulatory" evidence="6">
    <location>
        <begin position="3"/>
        <end position="120"/>
    </location>
</feature>
<dbReference type="RefSeq" id="WP_171647135.1">
    <property type="nucleotide sequence ID" value="NZ_WHOA01000208.1"/>
</dbReference>
<dbReference type="PROSITE" id="PS00041">
    <property type="entry name" value="HTH_ARAC_FAMILY_1"/>
    <property type="match status" value="1"/>
</dbReference>
<comment type="caution">
    <text evidence="7">The sequence shown here is derived from an EMBL/GenBank/DDBJ whole genome shotgun (WGS) entry which is preliminary data.</text>
</comment>
<reference evidence="7 8" key="1">
    <citation type="submission" date="2019-10" db="EMBL/GenBank/DDBJ databases">
        <title>Description of Paenibacillus terrestris sp. nov.</title>
        <authorList>
            <person name="Carlier A."/>
            <person name="Qi S."/>
        </authorList>
    </citation>
    <scope>NUCLEOTIDE SEQUENCE [LARGE SCALE GENOMIC DNA]</scope>
    <source>
        <strain evidence="7 8">LMG 31458</strain>
    </source>
</reference>
<proteinExistence type="predicted"/>
<evidence type="ECO:0000256" key="4">
    <source>
        <dbReference type="PROSITE-ProRule" id="PRU00169"/>
    </source>
</evidence>
<dbReference type="CDD" id="cd17536">
    <property type="entry name" value="REC_YesN-like"/>
    <property type="match status" value="1"/>
</dbReference>
<evidence type="ECO:0000259" key="6">
    <source>
        <dbReference type="PROSITE" id="PS50110"/>
    </source>
</evidence>
<dbReference type="InterPro" id="IPR020449">
    <property type="entry name" value="Tscrpt_reg_AraC-type_HTH"/>
</dbReference>
<sequence length="450" mass="52224">MYRLLIVDDEPGIVNGLVQLFQENTQFELDVCKAYSAKEAVEIAKKKKLDILLSDIRMPQKNGLQLIDEITFYWPLCRIIFLSGYSDFDYIHEALRKNVDDYILKTEGVGPIFEAVKQASKKLDEENRRRIQEEKARMHFQIAEPFLKDELVRRVLKGELMRSLRNESRYEDVDFCISIDQPAFLLIGSIDRLEDVTSRGLLESVQRTFDNYLPATIAREQAILGNDLLVWLLQPEEVLLSRFQAAETAIESQWNAVKVYMKGILEQVQNDCELRLGVFVSFGISGNPVSIWDTIRDQYESLRSMLKNRVSAGQNMVMIDLEGSSIDEESLYERSGMRQEDVKSLVIDQIHTYIHEHLSGDISLTSIAEKVHFNPSYLSRFYKQMTGSNLLEYIHTMRLEEAIRLMEHTNLKLNEIAVRVGFDSHSYFTTFFKRKKGISPQEYRNNKTNE</sequence>
<evidence type="ECO:0000313" key="8">
    <source>
        <dbReference type="Proteomes" id="UP000616779"/>
    </source>
</evidence>
<dbReference type="InterPro" id="IPR001789">
    <property type="entry name" value="Sig_transdc_resp-reg_receiver"/>
</dbReference>
<dbReference type="Proteomes" id="UP000616779">
    <property type="component" value="Unassembled WGS sequence"/>
</dbReference>
<dbReference type="Gene3D" id="1.10.10.60">
    <property type="entry name" value="Homeodomain-like"/>
    <property type="match status" value="2"/>
</dbReference>
<dbReference type="SMART" id="SM00342">
    <property type="entry name" value="HTH_ARAC"/>
    <property type="match status" value="1"/>
</dbReference>
<dbReference type="PRINTS" id="PR00032">
    <property type="entry name" value="HTHARAC"/>
</dbReference>
<keyword evidence="8" id="KW-1185">Reference proteome</keyword>
<dbReference type="InterPro" id="IPR018062">
    <property type="entry name" value="HTH_AraC-typ_CS"/>
</dbReference>
<keyword evidence="3" id="KW-0804">Transcription</keyword>
<dbReference type="PANTHER" id="PTHR43280">
    <property type="entry name" value="ARAC-FAMILY TRANSCRIPTIONAL REGULATOR"/>
    <property type="match status" value="1"/>
</dbReference>
<dbReference type="SUPFAM" id="SSF46689">
    <property type="entry name" value="Homeodomain-like"/>
    <property type="match status" value="2"/>
</dbReference>
<organism evidence="7 8">
    <name type="scientific">Paenibacillus phytorum</name>
    <dbReference type="NCBI Taxonomy" id="2654977"/>
    <lineage>
        <taxon>Bacteria</taxon>
        <taxon>Bacillati</taxon>
        <taxon>Bacillota</taxon>
        <taxon>Bacilli</taxon>
        <taxon>Bacillales</taxon>
        <taxon>Paenibacillaceae</taxon>
        <taxon>Paenibacillus</taxon>
    </lineage>
</organism>
<protein>
    <submittedName>
        <fullName evidence="7">Response regulator</fullName>
    </submittedName>
</protein>
<gene>
    <name evidence="7" type="ORF">GC098_29515</name>
</gene>
<keyword evidence="2" id="KW-0238">DNA-binding</keyword>
<dbReference type="InterPro" id="IPR011006">
    <property type="entry name" value="CheY-like_superfamily"/>
</dbReference>
<evidence type="ECO:0000313" key="7">
    <source>
        <dbReference type="EMBL" id="NOU75474.1"/>
    </source>
</evidence>
<dbReference type="PROSITE" id="PS01124">
    <property type="entry name" value="HTH_ARAC_FAMILY_2"/>
    <property type="match status" value="1"/>
</dbReference>